<dbReference type="InterPro" id="IPR001789">
    <property type="entry name" value="Sig_transdc_resp-reg_receiver"/>
</dbReference>
<keyword evidence="3 6" id="KW-0597">Phosphoprotein</keyword>
<dbReference type="CDD" id="cd00075">
    <property type="entry name" value="HATPase"/>
    <property type="match status" value="1"/>
</dbReference>
<keyword evidence="5" id="KW-0418">Kinase</keyword>
<feature type="modified residue" description="4-aspartylphosphate" evidence="6">
    <location>
        <position position="803"/>
    </location>
</feature>
<dbReference type="SMART" id="SM00387">
    <property type="entry name" value="HATPase_c"/>
    <property type="match status" value="1"/>
</dbReference>
<dbReference type="Pfam" id="PF00072">
    <property type="entry name" value="Response_reg"/>
    <property type="match status" value="1"/>
</dbReference>
<dbReference type="Proteomes" id="UP001291309">
    <property type="component" value="Unassembled WGS sequence"/>
</dbReference>
<dbReference type="InterPro" id="IPR003594">
    <property type="entry name" value="HATPase_dom"/>
</dbReference>
<dbReference type="CDD" id="cd00082">
    <property type="entry name" value="HisKA"/>
    <property type="match status" value="1"/>
</dbReference>
<reference evidence="10 11" key="1">
    <citation type="submission" date="2023-12" db="EMBL/GenBank/DDBJ databases">
        <title>the genome sequence of Hyalangium sp. s54d21.</title>
        <authorList>
            <person name="Zhang X."/>
        </authorList>
    </citation>
    <scope>NUCLEOTIDE SEQUENCE [LARGE SCALE GENOMIC DNA]</scope>
    <source>
        <strain evidence="11">s54d21</strain>
    </source>
</reference>
<sequence>MNEELKASRLTELAAQGALSLRRQIHDLFALLDLPSLWRGKEPREIAESFLDVLTRLLRLDLALIRVRDLDEQIEHRFPAELDSEALLSAVQDAHGRLLPAFKLPQPNTVGYTTARVVSVSPLGEQGIIAVGSWRQNFPTSHELQLLQAAATQAALAMQSSREARTQRSLVEERSRLERVNSALARLHAVSDGLSRAHTSAQVADVILSEGLAAVGAPVGSVFLVDETLSELRLIRASRSSPALSRCPKSIPVNADLPIAEVFRDKKGLYRCLADGFLPERYGLPTSRAKAVAAVPLVVDAYCLGVLVLGFTEPGGFGEDERTFIQAIAQQAAQACDRTRLLDAERRARAEAEARQQRADFLSEASAVFGSSLDFTEALTRVGHLLVPRFGEWAVLQVSARISSSLEETKTVAIHRDVSKAELAREYGRGLLAARDEPRACITNNSVLAPIAAHGRTFGVIILGAEDAGAYDAQTLMMVEELGFRAGVALESAQLYEAAREADRRKDEFLAMLGHELRNPLSPILTALQLMRHKAPQACARERTIIERQVEHMVRLVDDLLDVSRITRGKIQLKRGNVDIAGLLTKAVEMTTPLLEQRSHRLEFDPPGAPLTVEGDGARLAQVVANLLNNAAKYTDPGGRIHLSAKCEGEQVVLRVRDSGTGIAPEVLPRVFDLFVQDRRAIDRSEGGLGLGLAIVHSLVGLHGGTVSAHSEGVGRGSEFVVRLPLAKTRSPDERSAQPGSIPPSTGSPLSPPRVLVVDDNRDAAEMLAEALELAGFTTRTAHDGVAGLELATTFRPHVALLDIGLPVMDGYELAGRLRSLATLHALKLIALTGYGQESDRHRALKAGFDLHVVKPVDLANLLRTLRGLTQEPDFASPE</sequence>
<dbReference type="InterPro" id="IPR003661">
    <property type="entry name" value="HisK_dim/P_dom"/>
</dbReference>
<dbReference type="SMART" id="SM00065">
    <property type="entry name" value="GAF"/>
    <property type="match status" value="2"/>
</dbReference>
<dbReference type="InterPro" id="IPR003018">
    <property type="entry name" value="GAF"/>
</dbReference>
<evidence type="ECO:0000259" key="9">
    <source>
        <dbReference type="PROSITE" id="PS50110"/>
    </source>
</evidence>
<dbReference type="CDD" id="cd17580">
    <property type="entry name" value="REC_2_DhkD-like"/>
    <property type="match status" value="1"/>
</dbReference>
<protein>
    <recommendedName>
        <fullName evidence="2">histidine kinase</fullName>
        <ecNumber evidence="2">2.7.13.3</ecNumber>
    </recommendedName>
</protein>
<gene>
    <name evidence="10" type="ORF">SYV04_14785</name>
</gene>
<dbReference type="Gene3D" id="3.30.565.10">
    <property type="entry name" value="Histidine kinase-like ATPase, C-terminal domain"/>
    <property type="match status" value="1"/>
</dbReference>
<dbReference type="RefSeq" id="WP_321546391.1">
    <property type="nucleotide sequence ID" value="NZ_JAXIVS010000004.1"/>
</dbReference>
<dbReference type="Gene3D" id="3.40.50.2300">
    <property type="match status" value="1"/>
</dbReference>
<dbReference type="Pfam" id="PF13185">
    <property type="entry name" value="GAF_2"/>
    <property type="match status" value="1"/>
</dbReference>
<dbReference type="PROSITE" id="PS50109">
    <property type="entry name" value="HIS_KIN"/>
    <property type="match status" value="1"/>
</dbReference>
<dbReference type="SMART" id="SM00448">
    <property type="entry name" value="REC"/>
    <property type="match status" value="1"/>
</dbReference>
<dbReference type="EC" id="2.7.13.3" evidence="2"/>
<dbReference type="Pfam" id="PF00512">
    <property type="entry name" value="HisKA"/>
    <property type="match status" value="1"/>
</dbReference>
<keyword evidence="4" id="KW-0808">Transferase</keyword>
<dbReference type="SUPFAM" id="SSF55781">
    <property type="entry name" value="GAF domain-like"/>
    <property type="match status" value="2"/>
</dbReference>
<dbReference type="InterPro" id="IPR005467">
    <property type="entry name" value="His_kinase_dom"/>
</dbReference>
<evidence type="ECO:0000313" key="11">
    <source>
        <dbReference type="Proteomes" id="UP001291309"/>
    </source>
</evidence>
<accession>A0ABU5H3H6</accession>
<dbReference type="GO" id="GO:0005524">
    <property type="term" value="F:ATP binding"/>
    <property type="evidence" value="ECO:0007669"/>
    <property type="project" value="UniProtKB-KW"/>
</dbReference>
<dbReference type="PROSITE" id="PS50110">
    <property type="entry name" value="RESPONSE_REGULATORY"/>
    <property type="match status" value="1"/>
</dbReference>
<dbReference type="Gene3D" id="3.30.450.40">
    <property type="match status" value="2"/>
</dbReference>
<dbReference type="Gene3D" id="1.10.287.130">
    <property type="match status" value="1"/>
</dbReference>
<evidence type="ECO:0000256" key="4">
    <source>
        <dbReference type="ARBA" id="ARBA00022679"/>
    </source>
</evidence>
<dbReference type="SUPFAM" id="SSF47384">
    <property type="entry name" value="Homodimeric domain of signal transducing histidine kinase"/>
    <property type="match status" value="1"/>
</dbReference>
<dbReference type="PANTHER" id="PTHR43547:SF2">
    <property type="entry name" value="HYBRID SIGNAL TRANSDUCTION HISTIDINE KINASE C"/>
    <property type="match status" value="1"/>
</dbReference>
<evidence type="ECO:0000256" key="1">
    <source>
        <dbReference type="ARBA" id="ARBA00000085"/>
    </source>
</evidence>
<evidence type="ECO:0000259" key="8">
    <source>
        <dbReference type="PROSITE" id="PS50109"/>
    </source>
</evidence>
<dbReference type="InterPro" id="IPR004358">
    <property type="entry name" value="Sig_transdc_His_kin-like_C"/>
</dbReference>
<evidence type="ECO:0000256" key="6">
    <source>
        <dbReference type="PROSITE-ProRule" id="PRU00169"/>
    </source>
</evidence>
<dbReference type="InterPro" id="IPR029016">
    <property type="entry name" value="GAF-like_dom_sf"/>
</dbReference>
<dbReference type="SUPFAM" id="SSF55874">
    <property type="entry name" value="ATPase domain of HSP90 chaperone/DNA topoisomerase II/histidine kinase"/>
    <property type="match status" value="1"/>
</dbReference>
<dbReference type="EMBL" id="JAXIVS010000004">
    <property type="protein sequence ID" value="MDY7227677.1"/>
    <property type="molecule type" value="Genomic_DNA"/>
</dbReference>
<feature type="region of interest" description="Disordered" evidence="7">
    <location>
        <begin position="728"/>
        <end position="753"/>
    </location>
</feature>
<evidence type="ECO:0000256" key="2">
    <source>
        <dbReference type="ARBA" id="ARBA00012438"/>
    </source>
</evidence>
<comment type="caution">
    <text evidence="10">The sequence shown here is derived from an EMBL/GenBank/DDBJ whole genome shotgun (WGS) entry which is preliminary data.</text>
</comment>
<dbReference type="PANTHER" id="PTHR43547">
    <property type="entry name" value="TWO-COMPONENT HISTIDINE KINASE"/>
    <property type="match status" value="1"/>
</dbReference>
<dbReference type="PRINTS" id="PR00344">
    <property type="entry name" value="BCTRLSENSOR"/>
</dbReference>
<keyword evidence="11" id="KW-1185">Reference proteome</keyword>
<proteinExistence type="predicted"/>
<dbReference type="InterPro" id="IPR011006">
    <property type="entry name" value="CheY-like_superfamily"/>
</dbReference>
<feature type="domain" description="Histidine kinase" evidence="8">
    <location>
        <begin position="512"/>
        <end position="728"/>
    </location>
</feature>
<dbReference type="InterPro" id="IPR036890">
    <property type="entry name" value="HATPase_C_sf"/>
</dbReference>
<organism evidence="10 11">
    <name type="scientific">Hyalangium rubrum</name>
    <dbReference type="NCBI Taxonomy" id="3103134"/>
    <lineage>
        <taxon>Bacteria</taxon>
        <taxon>Pseudomonadati</taxon>
        <taxon>Myxococcota</taxon>
        <taxon>Myxococcia</taxon>
        <taxon>Myxococcales</taxon>
        <taxon>Cystobacterineae</taxon>
        <taxon>Archangiaceae</taxon>
        <taxon>Hyalangium</taxon>
    </lineage>
</organism>
<comment type="catalytic activity">
    <reaction evidence="1">
        <text>ATP + protein L-histidine = ADP + protein N-phospho-L-histidine.</text>
        <dbReference type="EC" id="2.7.13.3"/>
    </reaction>
</comment>
<evidence type="ECO:0000256" key="3">
    <source>
        <dbReference type="ARBA" id="ARBA00022553"/>
    </source>
</evidence>
<keyword evidence="10" id="KW-0547">Nucleotide-binding</keyword>
<dbReference type="SUPFAM" id="SSF52172">
    <property type="entry name" value="CheY-like"/>
    <property type="match status" value="1"/>
</dbReference>
<name>A0ABU5H3H6_9BACT</name>
<evidence type="ECO:0000256" key="5">
    <source>
        <dbReference type="ARBA" id="ARBA00022777"/>
    </source>
</evidence>
<evidence type="ECO:0000256" key="7">
    <source>
        <dbReference type="SAM" id="MobiDB-lite"/>
    </source>
</evidence>
<evidence type="ECO:0000313" key="10">
    <source>
        <dbReference type="EMBL" id="MDY7227677.1"/>
    </source>
</evidence>
<feature type="domain" description="Response regulatory" evidence="9">
    <location>
        <begin position="754"/>
        <end position="870"/>
    </location>
</feature>
<keyword evidence="10" id="KW-0067">ATP-binding</keyword>
<dbReference type="InterPro" id="IPR036097">
    <property type="entry name" value="HisK_dim/P_sf"/>
</dbReference>
<dbReference type="Pfam" id="PF02518">
    <property type="entry name" value="HATPase_c"/>
    <property type="match status" value="1"/>
</dbReference>
<dbReference type="SMART" id="SM00388">
    <property type="entry name" value="HisKA"/>
    <property type="match status" value="1"/>
</dbReference>